<reference evidence="2 3" key="1">
    <citation type="submission" date="2024-01" db="EMBL/GenBank/DDBJ databases">
        <title>The complete chloroplast genome sequence of Lithospermum erythrorhizon: insights into the phylogenetic relationship among Boraginaceae species and the maternal lineages of purple gromwells.</title>
        <authorList>
            <person name="Okada T."/>
            <person name="Watanabe K."/>
        </authorList>
    </citation>
    <scope>NUCLEOTIDE SEQUENCE [LARGE SCALE GENOMIC DNA]</scope>
</reference>
<dbReference type="AlphaFoldDB" id="A0AAV3P4E7"/>
<keyword evidence="3" id="KW-1185">Reference proteome</keyword>
<comment type="caution">
    <text evidence="2">The sequence shown here is derived from an EMBL/GenBank/DDBJ whole genome shotgun (WGS) entry which is preliminary data.</text>
</comment>
<name>A0AAV3P4E7_LITER</name>
<accession>A0AAV3P4E7</accession>
<protein>
    <submittedName>
        <fullName evidence="2">Uncharacterized protein</fullName>
    </submittedName>
</protein>
<evidence type="ECO:0000256" key="1">
    <source>
        <dbReference type="SAM" id="MobiDB-lite"/>
    </source>
</evidence>
<proteinExistence type="predicted"/>
<sequence>MSINLSEERKGEERKRKKKIQAGEAGYMQRCLELGSSCCMCPVLQVGTSSLQIYKKDIKLKCHSHR</sequence>
<evidence type="ECO:0000313" key="2">
    <source>
        <dbReference type="EMBL" id="GAA0146445.1"/>
    </source>
</evidence>
<dbReference type="Proteomes" id="UP001454036">
    <property type="component" value="Unassembled WGS sequence"/>
</dbReference>
<evidence type="ECO:0000313" key="3">
    <source>
        <dbReference type="Proteomes" id="UP001454036"/>
    </source>
</evidence>
<feature type="compositionally biased region" description="Basic and acidic residues" evidence="1">
    <location>
        <begin position="1"/>
        <end position="14"/>
    </location>
</feature>
<feature type="region of interest" description="Disordered" evidence="1">
    <location>
        <begin position="1"/>
        <end position="20"/>
    </location>
</feature>
<gene>
    <name evidence="2" type="ORF">LIER_06397</name>
</gene>
<dbReference type="EMBL" id="BAABME010000932">
    <property type="protein sequence ID" value="GAA0146445.1"/>
    <property type="molecule type" value="Genomic_DNA"/>
</dbReference>
<organism evidence="2 3">
    <name type="scientific">Lithospermum erythrorhizon</name>
    <name type="common">Purple gromwell</name>
    <name type="synonym">Lithospermum officinale var. erythrorhizon</name>
    <dbReference type="NCBI Taxonomy" id="34254"/>
    <lineage>
        <taxon>Eukaryota</taxon>
        <taxon>Viridiplantae</taxon>
        <taxon>Streptophyta</taxon>
        <taxon>Embryophyta</taxon>
        <taxon>Tracheophyta</taxon>
        <taxon>Spermatophyta</taxon>
        <taxon>Magnoliopsida</taxon>
        <taxon>eudicotyledons</taxon>
        <taxon>Gunneridae</taxon>
        <taxon>Pentapetalae</taxon>
        <taxon>asterids</taxon>
        <taxon>lamiids</taxon>
        <taxon>Boraginales</taxon>
        <taxon>Boraginaceae</taxon>
        <taxon>Boraginoideae</taxon>
        <taxon>Lithospermeae</taxon>
        <taxon>Lithospermum</taxon>
    </lineage>
</organism>